<evidence type="ECO:0000313" key="2">
    <source>
        <dbReference type="Proteomes" id="UP000093943"/>
    </source>
</evidence>
<dbReference type="PANTHER" id="PTHR43591:SF110">
    <property type="entry name" value="RHODANESE DOMAIN-CONTAINING PROTEIN"/>
    <property type="match status" value="1"/>
</dbReference>
<evidence type="ECO:0000313" key="1">
    <source>
        <dbReference type="EMBL" id="OBI25729.1"/>
    </source>
</evidence>
<gene>
    <name evidence="1" type="ORF">A5710_08590</name>
</gene>
<sequence length="247" mass="28089">MATTEELLERFYPECNVGGFSHVDGTVVFFTQIAALLRPTDRVLDFGAGRGEPIVDDTVPYRRYLSNLKGRCAQLYGCDVDDVVLDNPYLDHAEVIRPEGALPYPDNQFDLIVARHVFEHVDDPDHVAHELLRIVKPGGWITAVTPNKLGYIALGARLVPNRLHVRALKRVQPERKSQDVFPTRYRLNTRRALRRAFGGGAEVFTAGWASEPCYHFGSPSLYRSFKWAHKFLPAVLQPTLFIYIRKR</sequence>
<dbReference type="InterPro" id="IPR029063">
    <property type="entry name" value="SAM-dependent_MTases_sf"/>
</dbReference>
<dbReference type="Proteomes" id="UP000093943">
    <property type="component" value="Unassembled WGS sequence"/>
</dbReference>
<dbReference type="OrthoDB" id="9760689at2"/>
<dbReference type="SUPFAM" id="SSF53335">
    <property type="entry name" value="S-adenosyl-L-methionine-dependent methyltransferases"/>
    <property type="match status" value="1"/>
</dbReference>
<dbReference type="PANTHER" id="PTHR43591">
    <property type="entry name" value="METHYLTRANSFERASE"/>
    <property type="match status" value="1"/>
</dbReference>
<proteinExistence type="predicted"/>
<dbReference type="Pfam" id="PF13489">
    <property type="entry name" value="Methyltransf_23"/>
    <property type="match status" value="1"/>
</dbReference>
<keyword evidence="1" id="KW-0830">Ubiquinone</keyword>
<dbReference type="RefSeq" id="WP_064920076.1">
    <property type="nucleotide sequence ID" value="NZ_LZJK01000020.1"/>
</dbReference>
<dbReference type="EMBL" id="LZKG01000146">
    <property type="protein sequence ID" value="OBI25729.1"/>
    <property type="molecule type" value="Genomic_DNA"/>
</dbReference>
<accession>A0A1A2P1H8</accession>
<dbReference type="CDD" id="cd02440">
    <property type="entry name" value="AdoMet_MTases"/>
    <property type="match status" value="1"/>
</dbReference>
<dbReference type="AlphaFoldDB" id="A0A1A2P1H8"/>
<dbReference type="Gene3D" id="3.40.50.150">
    <property type="entry name" value="Vaccinia Virus protein VP39"/>
    <property type="match status" value="1"/>
</dbReference>
<protein>
    <submittedName>
        <fullName evidence="1">Ubiquinone/menaquinone biosynthesis protein</fullName>
    </submittedName>
</protein>
<name>A0A1A2P1H8_MYCSD</name>
<comment type="caution">
    <text evidence="1">The sequence shown here is derived from an EMBL/GenBank/DDBJ whole genome shotgun (WGS) entry which is preliminary data.</text>
</comment>
<organism evidence="1 2">
    <name type="scientific">Mycolicibacter sinensis (strain JDM601)</name>
    <name type="common">Mycobacterium sinense</name>
    <dbReference type="NCBI Taxonomy" id="875328"/>
    <lineage>
        <taxon>Bacteria</taxon>
        <taxon>Bacillati</taxon>
        <taxon>Actinomycetota</taxon>
        <taxon>Actinomycetes</taxon>
        <taxon>Mycobacteriales</taxon>
        <taxon>Mycobacteriaceae</taxon>
        <taxon>Mycolicibacter</taxon>
    </lineage>
</organism>
<reference evidence="2" key="1">
    <citation type="submission" date="2016-06" db="EMBL/GenBank/DDBJ databases">
        <authorList>
            <person name="Sutton G."/>
            <person name="Brinkac L."/>
            <person name="Sanka R."/>
            <person name="Adams M."/>
            <person name="Lau E."/>
            <person name="Sam S."/>
            <person name="Sreng N."/>
            <person name="Him V."/>
            <person name="Kerleguer A."/>
            <person name="Cheng S."/>
        </authorList>
    </citation>
    <scope>NUCLEOTIDE SEQUENCE [LARGE SCALE GENOMIC DNA]</scope>
    <source>
        <strain evidence="2">E1876</strain>
    </source>
</reference>